<evidence type="ECO:0000256" key="1">
    <source>
        <dbReference type="SAM" id="SignalP"/>
    </source>
</evidence>
<evidence type="ECO:0000313" key="4">
    <source>
        <dbReference type="Proteomes" id="UP000244677"/>
    </source>
</evidence>
<organism evidence="3 4">
    <name type="scientific">Flavobacterium kingsejongi</name>
    <dbReference type="NCBI Taxonomy" id="1678728"/>
    <lineage>
        <taxon>Bacteria</taxon>
        <taxon>Pseudomonadati</taxon>
        <taxon>Bacteroidota</taxon>
        <taxon>Flavobacteriia</taxon>
        <taxon>Flavobacteriales</taxon>
        <taxon>Flavobacteriaceae</taxon>
        <taxon>Flavobacterium</taxon>
    </lineage>
</organism>
<evidence type="ECO:0000259" key="2">
    <source>
        <dbReference type="SMART" id="SM00245"/>
    </source>
</evidence>
<gene>
    <name evidence="3" type="ORF">FK004_13865</name>
</gene>
<dbReference type="AlphaFoldDB" id="A0A2S1LRC3"/>
<dbReference type="OrthoDB" id="7314861at2"/>
<dbReference type="InterPro" id="IPR005151">
    <property type="entry name" value="Tail-specific_protease"/>
</dbReference>
<dbReference type="SMART" id="SM00245">
    <property type="entry name" value="TSPc"/>
    <property type="match status" value="1"/>
</dbReference>
<dbReference type="GO" id="GO:0008236">
    <property type="term" value="F:serine-type peptidase activity"/>
    <property type="evidence" value="ECO:0007669"/>
    <property type="project" value="InterPro"/>
</dbReference>
<feature type="signal peptide" evidence="1">
    <location>
        <begin position="1"/>
        <end position="21"/>
    </location>
</feature>
<dbReference type="KEGG" id="fki:FK004_13865"/>
<dbReference type="GO" id="GO:0007165">
    <property type="term" value="P:signal transduction"/>
    <property type="evidence" value="ECO:0007669"/>
    <property type="project" value="TreeGrafter"/>
</dbReference>
<protein>
    <recommendedName>
        <fullName evidence="2">Tail specific protease domain-containing protein</fullName>
    </recommendedName>
</protein>
<dbReference type="GO" id="GO:0006508">
    <property type="term" value="P:proteolysis"/>
    <property type="evidence" value="ECO:0007669"/>
    <property type="project" value="InterPro"/>
</dbReference>
<feature type="domain" description="Tail specific protease" evidence="2">
    <location>
        <begin position="89"/>
        <end position="307"/>
    </location>
</feature>
<dbReference type="GO" id="GO:0030288">
    <property type="term" value="C:outer membrane-bounded periplasmic space"/>
    <property type="evidence" value="ECO:0007669"/>
    <property type="project" value="TreeGrafter"/>
</dbReference>
<proteinExistence type="predicted"/>
<dbReference type="InterPro" id="IPR029045">
    <property type="entry name" value="ClpP/crotonase-like_dom_sf"/>
</dbReference>
<name>A0A2S1LRC3_9FLAO</name>
<dbReference type="RefSeq" id="WP_108737773.1">
    <property type="nucleotide sequence ID" value="NZ_CP020919.1"/>
</dbReference>
<dbReference type="SUPFAM" id="SSF52096">
    <property type="entry name" value="ClpP/crotonase"/>
    <property type="match status" value="1"/>
</dbReference>
<sequence>MKKLFPLLLLLLLCCSSKLQAQQDSIKKYVISALDVMKSNALHRSEINWPEVYTKTLEAAKDAKTLRMTYPAIQYALDQMKDAHSHFAPPEMVSSFYKRYRDQGFEFPNINFRMIDQQYAYLSIPAIGNLNDDDWNEYVGNFYAALEELSSQNPKGWIIDVRGNEGGMFTPMYAAIQPLLDHPQVVGSVNITNVSTFYTYKKGKVYFGKRLLYTFEAAPKIKYTTRPIIILTDNKTASSGEFIVAAFKGQKNVTQIGRPTNGLTSDNQEYKLSDGAFLILTNGTLIDRSKKAYSTIGEGILPDDLLDPKTDVASEIETYYLQVAIDTINQKTK</sequence>
<dbReference type="Gene3D" id="3.90.226.10">
    <property type="entry name" value="2-enoyl-CoA Hydratase, Chain A, domain 1"/>
    <property type="match status" value="1"/>
</dbReference>
<accession>A0A2S1LRC3</accession>
<dbReference type="Proteomes" id="UP000244677">
    <property type="component" value="Chromosome"/>
</dbReference>
<evidence type="ECO:0000313" key="3">
    <source>
        <dbReference type="EMBL" id="AWG26238.1"/>
    </source>
</evidence>
<dbReference type="Pfam" id="PF03572">
    <property type="entry name" value="Peptidase_S41"/>
    <property type="match status" value="1"/>
</dbReference>
<dbReference type="PANTHER" id="PTHR32060">
    <property type="entry name" value="TAIL-SPECIFIC PROTEASE"/>
    <property type="match status" value="1"/>
</dbReference>
<keyword evidence="4" id="KW-1185">Reference proteome</keyword>
<dbReference type="CDD" id="cd06567">
    <property type="entry name" value="Peptidase_S41"/>
    <property type="match status" value="1"/>
</dbReference>
<dbReference type="PANTHER" id="PTHR32060:SF30">
    <property type="entry name" value="CARBOXY-TERMINAL PROCESSING PROTEASE CTPA"/>
    <property type="match status" value="1"/>
</dbReference>
<keyword evidence="1" id="KW-0732">Signal</keyword>
<dbReference type="GO" id="GO:0004175">
    <property type="term" value="F:endopeptidase activity"/>
    <property type="evidence" value="ECO:0007669"/>
    <property type="project" value="TreeGrafter"/>
</dbReference>
<dbReference type="EMBL" id="CP020919">
    <property type="protein sequence ID" value="AWG26238.1"/>
    <property type="molecule type" value="Genomic_DNA"/>
</dbReference>
<dbReference type="Gene3D" id="3.30.750.44">
    <property type="match status" value="1"/>
</dbReference>
<reference evidence="3 4" key="1">
    <citation type="submission" date="2017-04" db="EMBL/GenBank/DDBJ databases">
        <title>Complete genome sequence of Flavobacterium kingsejong AJ004.</title>
        <authorList>
            <person name="Lee P.C."/>
        </authorList>
    </citation>
    <scope>NUCLEOTIDE SEQUENCE [LARGE SCALE GENOMIC DNA]</scope>
    <source>
        <strain evidence="3 4">AJ004</strain>
    </source>
</reference>
<feature type="chain" id="PRO_5015434729" description="Tail specific protease domain-containing protein" evidence="1">
    <location>
        <begin position="22"/>
        <end position="333"/>
    </location>
</feature>